<keyword evidence="1" id="KW-0175">Coiled coil</keyword>
<dbReference type="EMBL" id="CP000109">
    <property type="protein sequence ID" value="ABB40926.1"/>
    <property type="molecule type" value="Genomic_DNA"/>
</dbReference>
<dbReference type="STRING" id="317025.Tcr_0330"/>
<sequence length="676" mass="76382">MPSVIQFIPRAERDASKNLEDFISTCKRQLTVFGADLNWSDWKWPKAANFTKVGVKSRSVNPDSDLLAPEFMDFAKAYFRYQQGHKPTVAKNEMRALRTIEQALLEHNGSADISKISISVLDEAVVVARQSYEKMASYHAGREIERLAKFVSDKNLVPEKLDSWKNPIKRANDRVNTGQKAKSDREKKLPSSDVLEAMAEIFASNPDNPRDIFTSSVFAMLMCAPSRIAEILLLPVDCEVEEKDSQGDIQYGWRFYSGKGFGGDIKWIPKVMVPIAKEAIARIKSLTAPARDLAKWIEDHPRSFYPHTGCPKVDSVAKLTAIEAAIALGFVARDKASAQTSLAGMKLKSNDYSYSLDELWNDYVMLRQPDSFPWLSKEQDIKYSNALFCMTKNLLHEQRGNSPVILWAPTNNVFNNDLSPRESLKRQTHQSIFDRYGYKDAQGNRLKATSHQMRHLLSTIAERGGMAQDELAKWAGRADAKQNRVYNQMSEFEMVVRAEQFDPSKSLFGPVGEAKKHIPVTIQEFNTLEKGTAHVTEYGFCVHDYTISPCDKYRDCLNCAEQVCVKGEDEKLLRIKAQLAEVEEQFKASETAINEGLAGADRWHEYHQHTFTHLKQLVEILEDHNVPDGALIKLSNDKSFSQTNRVLRNKHGENKLKQDQQKLAEQAKALLGGGLG</sequence>
<dbReference type="HOGENOM" id="CLU_028266_0_0_6"/>
<dbReference type="Gene3D" id="1.10.443.10">
    <property type="entry name" value="Intergrase catalytic core"/>
    <property type="match status" value="1"/>
</dbReference>
<name>Q31IU7_HYDCU</name>
<gene>
    <name evidence="2" type="ordered locus">Tcr_0330</name>
</gene>
<protein>
    <submittedName>
        <fullName evidence="2">Putative integrase</fullName>
    </submittedName>
</protein>
<dbReference type="KEGG" id="tcx:Tcr_0330"/>
<evidence type="ECO:0000313" key="2">
    <source>
        <dbReference type="EMBL" id="ABB40926.1"/>
    </source>
</evidence>
<feature type="coiled-coil region" evidence="1">
    <location>
        <begin position="565"/>
        <end position="592"/>
    </location>
</feature>
<dbReference type="AlphaFoldDB" id="Q31IU7"/>
<dbReference type="InterPro" id="IPR013762">
    <property type="entry name" value="Integrase-like_cat_sf"/>
</dbReference>
<dbReference type="GO" id="GO:0006310">
    <property type="term" value="P:DNA recombination"/>
    <property type="evidence" value="ECO:0007669"/>
    <property type="project" value="InterPro"/>
</dbReference>
<reference evidence="2" key="1">
    <citation type="submission" date="2006-07" db="EMBL/GenBank/DDBJ databases">
        <title>Complete sequence of Thiomicrospira crunogena XCL-2.</title>
        <authorList>
            <consortium name="US DOE Joint Genome Institute"/>
            <person name="Copeland A."/>
            <person name="Lucas S."/>
            <person name="Lapidus A."/>
            <person name="Barry K."/>
            <person name="Detter J.C."/>
            <person name="Glavina del Rio T."/>
            <person name="Hammon N."/>
            <person name="Israni S."/>
            <person name="Dalin E."/>
            <person name="Tice H."/>
            <person name="Pitluck S."/>
            <person name="Chain P."/>
            <person name="Malfatti S."/>
            <person name="Shin M."/>
            <person name="Vergez L."/>
            <person name="Schmutz J."/>
            <person name="Larimer F."/>
            <person name="Land M."/>
            <person name="Hauser L."/>
            <person name="Kyrpides N."/>
            <person name="Lykidis A."/>
            <person name="Scott K.M."/>
            <person name="Sievert S."/>
            <person name="Kerfeld C."/>
            <person name="Freyermuth S."/>
            <person name="Dobrinski K."/>
            <person name="Boller A."/>
            <person name="Fitzpatrick K."/>
            <person name="Thoma P."/>
            <person name="Moore J."/>
            <person name="Richardson P."/>
        </authorList>
    </citation>
    <scope>NUCLEOTIDE SEQUENCE</scope>
    <source>
        <strain evidence="2">XCL-2</strain>
    </source>
</reference>
<dbReference type="GO" id="GO:0015074">
    <property type="term" value="P:DNA integration"/>
    <property type="evidence" value="ECO:0007669"/>
    <property type="project" value="InterPro"/>
</dbReference>
<evidence type="ECO:0000256" key="1">
    <source>
        <dbReference type="SAM" id="Coils"/>
    </source>
</evidence>
<dbReference type="eggNOG" id="COG4688">
    <property type="taxonomic scope" value="Bacteria"/>
</dbReference>
<accession>Q31IU7</accession>
<dbReference type="GO" id="GO:0003677">
    <property type="term" value="F:DNA binding"/>
    <property type="evidence" value="ECO:0007669"/>
    <property type="project" value="InterPro"/>
</dbReference>
<organism evidence="2">
    <name type="scientific">Hydrogenovibrio crunogenus (strain DSM 25203 / XCL-2)</name>
    <name type="common">Thiomicrospira crunogena</name>
    <dbReference type="NCBI Taxonomy" id="317025"/>
    <lineage>
        <taxon>Bacteria</taxon>
        <taxon>Pseudomonadati</taxon>
        <taxon>Pseudomonadota</taxon>
        <taxon>Gammaproteobacteria</taxon>
        <taxon>Thiotrichales</taxon>
        <taxon>Piscirickettsiaceae</taxon>
        <taxon>Hydrogenovibrio</taxon>
    </lineage>
</organism>
<proteinExistence type="predicted"/>
<dbReference type="OrthoDB" id="6725579at2"/>